<keyword evidence="5" id="KW-1185">Reference proteome</keyword>
<dbReference type="InterPro" id="IPR053157">
    <property type="entry name" value="Sterol_Uptake_Regulator"/>
</dbReference>
<dbReference type="PROSITE" id="PS50048">
    <property type="entry name" value="ZN2_CY6_FUNGAL_2"/>
    <property type="match status" value="1"/>
</dbReference>
<feature type="compositionally biased region" description="Polar residues" evidence="2">
    <location>
        <begin position="658"/>
        <end position="685"/>
    </location>
</feature>
<dbReference type="InterPro" id="IPR036864">
    <property type="entry name" value="Zn2-C6_fun-type_DNA-bd_sf"/>
</dbReference>
<feature type="region of interest" description="Disordered" evidence="2">
    <location>
        <begin position="104"/>
        <end position="151"/>
    </location>
</feature>
<feature type="region of interest" description="Disordered" evidence="2">
    <location>
        <begin position="651"/>
        <end position="685"/>
    </location>
</feature>
<dbReference type="GO" id="GO:0008270">
    <property type="term" value="F:zinc ion binding"/>
    <property type="evidence" value="ECO:0007669"/>
    <property type="project" value="InterPro"/>
</dbReference>
<evidence type="ECO:0000313" key="4">
    <source>
        <dbReference type="EMBL" id="KAH7021114.1"/>
    </source>
</evidence>
<name>A0A9P8XYZ6_9PEZI</name>
<dbReference type="Gene3D" id="4.10.240.10">
    <property type="entry name" value="Zn(2)-C6 fungal-type DNA-binding domain"/>
    <property type="match status" value="1"/>
</dbReference>
<feature type="domain" description="Zn(2)-C6 fungal-type" evidence="3">
    <location>
        <begin position="75"/>
        <end position="105"/>
    </location>
</feature>
<accession>A0A9P8XYZ6</accession>
<evidence type="ECO:0000259" key="3">
    <source>
        <dbReference type="PROSITE" id="PS50048"/>
    </source>
</evidence>
<protein>
    <recommendedName>
        <fullName evidence="3">Zn(2)-C6 fungal-type domain-containing protein</fullName>
    </recommendedName>
</protein>
<dbReference type="SMART" id="SM00066">
    <property type="entry name" value="GAL4"/>
    <property type="match status" value="1"/>
</dbReference>
<comment type="caution">
    <text evidence="4">The sequence shown here is derived from an EMBL/GenBank/DDBJ whole genome shotgun (WGS) entry which is preliminary data.</text>
</comment>
<feature type="compositionally biased region" description="Polar residues" evidence="2">
    <location>
        <begin position="118"/>
        <end position="130"/>
    </location>
</feature>
<dbReference type="OrthoDB" id="5419315at2759"/>
<dbReference type="GeneID" id="70181303"/>
<reference evidence="4" key="1">
    <citation type="journal article" date="2021" name="Nat. Commun.">
        <title>Genetic determinants of endophytism in the Arabidopsis root mycobiome.</title>
        <authorList>
            <person name="Mesny F."/>
            <person name="Miyauchi S."/>
            <person name="Thiergart T."/>
            <person name="Pickel B."/>
            <person name="Atanasova L."/>
            <person name="Karlsson M."/>
            <person name="Huettel B."/>
            <person name="Barry K.W."/>
            <person name="Haridas S."/>
            <person name="Chen C."/>
            <person name="Bauer D."/>
            <person name="Andreopoulos W."/>
            <person name="Pangilinan J."/>
            <person name="LaButti K."/>
            <person name="Riley R."/>
            <person name="Lipzen A."/>
            <person name="Clum A."/>
            <person name="Drula E."/>
            <person name="Henrissat B."/>
            <person name="Kohler A."/>
            <person name="Grigoriev I.V."/>
            <person name="Martin F.M."/>
            <person name="Hacquard S."/>
        </authorList>
    </citation>
    <scope>NUCLEOTIDE SEQUENCE</scope>
    <source>
        <strain evidence="4">MPI-CAGE-CH-0230</strain>
    </source>
</reference>
<gene>
    <name evidence="4" type="ORF">B0I36DRAFT_29174</name>
</gene>
<evidence type="ECO:0000313" key="5">
    <source>
        <dbReference type="Proteomes" id="UP000756346"/>
    </source>
</evidence>
<dbReference type="Proteomes" id="UP000756346">
    <property type="component" value="Unassembled WGS sequence"/>
</dbReference>
<dbReference type="PANTHER" id="PTHR47784:SF5">
    <property type="entry name" value="STEROL UPTAKE CONTROL PROTEIN 2"/>
    <property type="match status" value="1"/>
</dbReference>
<dbReference type="Pfam" id="PF11951">
    <property type="entry name" value="Fungal_trans_2"/>
    <property type="match status" value="1"/>
</dbReference>
<dbReference type="PANTHER" id="PTHR47784">
    <property type="entry name" value="STEROL UPTAKE CONTROL PROTEIN 2"/>
    <property type="match status" value="1"/>
</dbReference>
<evidence type="ECO:0000256" key="1">
    <source>
        <dbReference type="ARBA" id="ARBA00023242"/>
    </source>
</evidence>
<dbReference type="Pfam" id="PF00172">
    <property type="entry name" value="Zn_clus"/>
    <property type="match status" value="1"/>
</dbReference>
<evidence type="ECO:0000256" key="2">
    <source>
        <dbReference type="SAM" id="MobiDB-lite"/>
    </source>
</evidence>
<dbReference type="PROSITE" id="PS00463">
    <property type="entry name" value="ZN2_CY6_FUNGAL_1"/>
    <property type="match status" value="1"/>
</dbReference>
<dbReference type="GO" id="GO:0001228">
    <property type="term" value="F:DNA-binding transcription activator activity, RNA polymerase II-specific"/>
    <property type="evidence" value="ECO:0007669"/>
    <property type="project" value="TreeGrafter"/>
</dbReference>
<dbReference type="InterPro" id="IPR021858">
    <property type="entry name" value="Fun_TF"/>
</dbReference>
<dbReference type="SUPFAM" id="SSF57701">
    <property type="entry name" value="Zn2/Cys6 DNA-binding domain"/>
    <property type="match status" value="1"/>
</dbReference>
<dbReference type="CDD" id="cd00067">
    <property type="entry name" value="GAL4"/>
    <property type="match status" value="1"/>
</dbReference>
<dbReference type="EMBL" id="JAGTJQ010000010">
    <property type="protein sequence ID" value="KAH7021114.1"/>
    <property type="molecule type" value="Genomic_DNA"/>
</dbReference>
<sequence>MNNGMDLLNAHDGGVDVDFSKLSTADVDFTLFDDSAMLDADQLLLFEPSIEADDAVPSIPRPYHAKRPHKKSRAGCTNCKRRKVKCSETRPACQACVLRKDTCVYPKPPPNVTPPTTSLRGSSSPGTPQSKALALSPSHSNRGDRSPSVVNIDPAEIITKEPLFRPPGMNDMTEMKLLWFYTTETFSSFSVETRRSRLIDDALRVKVVEHAFQSPFLMQCLLGLSALQLRSLGQPMTAKKAAEYSSKAFEGYRSAIQNAEPGDYPALLAASLLMCALSTEMFREQEKKRLCVIDWMTVWRGIGLIVDLITPKSIHESGLAVLFYRPPIDLEKTFRFIPNNLLFMVSSITPDDADYPHQQVYYDALKYLGSLYMELQHGFSPILDLRVITFFTFIPRLFLPLAREERPRALIILAHYLIFTKLNTNVWWMQGLADREIEEICHIVGDERSHLTAVPRKVQLATDKVEIARIIIDNHNWNPTEQDFVNRLNRDPRTATLALINDEGKKVRIEGNAWVLTTDSEAVAEALKSSPDKLKPCFPSHERLSDGLVTELPAQTPPSPTPQFLQETASASSLVDNSLPIEVVTPYNSRFADEASTPACVEGGDLSSYKPGLAAYTNSNNNSPGVGSSPEREDGILAATASSTLHAYSASPAGSAITPGSSLHSPASASYTTPSLPLSDNQNNGDIDRGTAEEKWALMGKLDGRSRDLGEFVRLANSEDDLLSKQLNI</sequence>
<organism evidence="4 5">
    <name type="scientific">Microdochium trichocladiopsis</name>
    <dbReference type="NCBI Taxonomy" id="1682393"/>
    <lineage>
        <taxon>Eukaryota</taxon>
        <taxon>Fungi</taxon>
        <taxon>Dikarya</taxon>
        <taxon>Ascomycota</taxon>
        <taxon>Pezizomycotina</taxon>
        <taxon>Sordariomycetes</taxon>
        <taxon>Xylariomycetidae</taxon>
        <taxon>Xylariales</taxon>
        <taxon>Microdochiaceae</taxon>
        <taxon>Microdochium</taxon>
    </lineage>
</organism>
<dbReference type="RefSeq" id="XP_046007315.1">
    <property type="nucleotide sequence ID" value="XM_046151757.1"/>
</dbReference>
<dbReference type="AlphaFoldDB" id="A0A9P8XYZ6"/>
<keyword evidence="1" id="KW-0539">Nucleus</keyword>
<proteinExistence type="predicted"/>
<dbReference type="InterPro" id="IPR001138">
    <property type="entry name" value="Zn2Cys6_DnaBD"/>
</dbReference>